<dbReference type="Gene3D" id="3.10.350.10">
    <property type="entry name" value="LysM domain"/>
    <property type="match status" value="3"/>
</dbReference>
<dbReference type="Pfam" id="PF01464">
    <property type="entry name" value="SLT"/>
    <property type="match status" value="1"/>
</dbReference>
<feature type="domain" description="LysM" evidence="2">
    <location>
        <begin position="278"/>
        <end position="321"/>
    </location>
</feature>
<dbReference type="CDD" id="cd00118">
    <property type="entry name" value="LysM"/>
    <property type="match status" value="3"/>
</dbReference>
<evidence type="ECO:0000259" key="2">
    <source>
        <dbReference type="PROSITE" id="PS51782"/>
    </source>
</evidence>
<comment type="similarity">
    <text evidence="1">Belongs to the transglycosylase Slt family.</text>
</comment>
<comment type="caution">
    <text evidence="3">The sequence shown here is derived from an EMBL/GenBank/DDBJ whole genome shotgun (WGS) entry which is preliminary data.</text>
</comment>
<organism evidence="3 4">
    <name type="scientific">Kistimonas scapharcae</name>
    <dbReference type="NCBI Taxonomy" id="1036133"/>
    <lineage>
        <taxon>Bacteria</taxon>
        <taxon>Pseudomonadati</taxon>
        <taxon>Pseudomonadota</taxon>
        <taxon>Gammaproteobacteria</taxon>
        <taxon>Oceanospirillales</taxon>
        <taxon>Endozoicomonadaceae</taxon>
        <taxon>Kistimonas</taxon>
    </lineage>
</organism>
<dbReference type="EMBL" id="BAABFL010000112">
    <property type="protein sequence ID" value="GAA4648865.1"/>
    <property type="molecule type" value="Genomic_DNA"/>
</dbReference>
<dbReference type="InterPro" id="IPR018392">
    <property type="entry name" value="LysM"/>
</dbReference>
<feature type="domain" description="LysM" evidence="2">
    <location>
        <begin position="353"/>
        <end position="397"/>
    </location>
</feature>
<keyword evidence="4" id="KW-1185">Reference proteome</keyword>
<dbReference type="Proteomes" id="UP001500604">
    <property type="component" value="Unassembled WGS sequence"/>
</dbReference>
<dbReference type="SUPFAM" id="SSF54106">
    <property type="entry name" value="LysM domain"/>
    <property type="match status" value="3"/>
</dbReference>
<evidence type="ECO:0000313" key="3">
    <source>
        <dbReference type="EMBL" id="GAA4648865.1"/>
    </source>
</evidence>
<dbReference type="PROSITE" id="PS51782">
    <property type="entry name" value="LYSM"/>
    <property type="match status" value="3"/>
</dbReference>
<dbReference type="InterPro" id="IPR008258">
    <property type="entry name" value="Transglycosylase_SLT_dom_1"/>
</dbReference>
<dbReference type="InterPro" id="IPR000189">
    <property type="entry name" value="Transglyc_AS"/>
</dbReference>
<dbReference type="SUPFAM" id="SSF53955">
    <property type="entry name" value="Lysozyme-like"/>
    <property type="match status" value="1"/>
</dbReference>
<accession>A0ABP8V0J5</accession>
<protein>
    <submittedName>
        <fullName evidence="3">LysM peptidoglycan-binding domain-containing protein</fullName>
    </submittedName>
</protein>
<dbReference type="PROSITE" id="PS00922">
    <property type="entry name" value="TRANSGLYCOSYLASE"/>
    <property type="match status" value="1"/>
</dbReference>
<proteinExistence type="inferred from homology"/>
<reference evidence="4" key="1">
    <citation type="journal article" date="2019" name="Int. J. Syst. Evol. Microbiol.">
        <title>The Global Catalogue of Microorganisms (GCM) 10K type strain sequencing project: providing services to taxonomists for standard genome sequencing and annotation.</title>
        <authorList>
            <consortium name="The Broad Institute Genomics Platform"/>
            <consortium name="The Broad Institute Genome Sequencing Center for Infectious Disease"/>
            <person name="Wu L."/>
            <person name="Ma J."/>
        </authorList>
    </citation>
    <scope>NUCLEOTIDE SEQUENCE [LARGE SCALE GENOMIC DNA]</scope>
    <source>
        <strain evidence="4">JCM 17805</strain>
    </source>
</reference>
<dbReference type="Gene3D" id="1.10.530.10">
    <property type="match status" value="1"/>
</dbReference>
<dbReference type="PANTHER" id="PTHR33734:SF22">
    <property type="entry name" value="MEMBRANE-BOUND LYTIC MUREIN TRANSGLYCOSYLASE D"/>
    <property type="match status" value="1"/>
</dbReference>
<gene>
    <name evidence="3" type="ORF">GCM10023116_11390</name>
</gene>
<evidence type="ECO:0000313" key="4">
    <source>
        <dbReference type="Proteomes" id="UP001500604"/>
    </source>
</evidence>
<dbReference type="CDD" id="cd16894">
    <property type="entry name" value="MltD-like"/>
    <property type="match status" value="1"/>
</dbReference>
<sequence length="463" mass="52864">MVITNLWDRIIPGLAMNLDQDDPRIRAELHYYRRHQGYFDRVINRASPYLYHIVEEVQERNMPMEMALLPVVESAFDPFAYSHGRAAGLWQFIPSTGRHYGLKQNWWYDGRRDILASTDAALDYLQELHGEFNDWELALAAYNAGRGTVASAIRKNRKKGKPTDFWSLSLPRETTAYVPRLIAISKIIRDSDTHNITVNRVANKPYFDVVETGQQIDLARAASLAKIDIDELYRLNPGFNRWATDPEGPHHLLVPVDKADHFRQVLASLPAERRLQWQRYTIRSGDSLLTISKRYQTSVELIKDVNNLTSNTIVAGQALLIPVPSEDSETYALSAEQRKLARQSRSVSGRQKMQYQVKPGDSFWLIAKQYDVNVRALAKWNSMAPTDTLRAGQQLVIWTEPGKGNSGIIRKVNYQVRNGDNLSLIAGRFNVKVNQIKQWNTLPGKYLQPGQQLTLYVDVTSTN</sequence>
<dbReference type="InterPro" id="IPR036779">
    <property type="entry name" value="LysM_dom_sf"/>
</dbReference>
<dbReference type="Pfam" id="PF01476">
    <property type="entry name" value="LysM"/>
    <property type="match status" value="3"/>
</dbReference>
<name>A0ABP8V0J5_9GAMM</name>
<dbReference type="PANTHER" id="PTHR33734">
    <property type="entry name" value="LYSM DOMAIN-CONTAINING GPI-ANCHORED PROTEIN 2"/>
    <property type="match status" value="1"/>
</dbReference>
<dbReference type="SMART" id="SM00257">
    <property type="entry name" value="LysM"/>
    <property type="match status" value="3"/>
</dbReference>
<feature type="domain" description="LysM" evidence="2">
    <location>
        <begin position="412"/>
        <end position="455"/>
    </location>
</feature>
<dbReference type="InterPro" id="IPR023346">
    <property type="entry name" value="Lysozyme-like_dom_sf"/>
</dbReference>
<evidence type="ECO:0000256" key="1">
    <source>
        <dbReference type="ARBA" id="ARBA00007734"/>
    </source>
</evidence>